<protein>
    <submittedName>
        <fullName evidence="2">Flp pilus assembly protein CpaB</fullName>
    </submittedName>
</protein>
<evidence type="ECO:0000313" key="2">
    <source>
        <dbReference type="EMBL" id="AXF56231.1"/>
    </source>
</evidence>
<proteinExistence type="predicted"/>
<name>A0A345BZ50_9BACI</name>
<organism evidence="2 3">
    <name type="scientific">Salicibibacter kimchii</name>
    <dbReference type="NCBI Taxonomy" id="2099786"/>
    <lineage>
        <taxon>Bacteria</taxon>
        <taxon>Bacillati</taxon>
        <taxon>Bacillota</taxon>
        <taxon>Bacilli</taxon>
        <taxon>Bacillales</taxon>
        <taxon>Bacillaceae</taxon>
        <taxon>Salicibibacter</taxon>
    </lineage>
</organism>
<dbReference type="OrthoDB" id="2989382at2"/>
<feature type="compositionally biased region" description="Acidic residues" evidence="1">
    <location>
        <begin position="206"/>
        <end position="245"/>
    </location>
</feature>
<dbReference type="RefSeq" id="WP_114372827.1">
    <property type="nucleotide sequence ID" value="NZ_CP031092.1"/>
</dbReference>
<dbReference type="AlphaFoldDB" id="A0A345BZ50"/>
<dbReference type="KEGG" id="rue:DT065_09530"/>
<dbReference type="EMBL" id="CP031092">
    <property type="protein sequence ID" value="AXF56231.1"/>
    <property type="molecule type" value="Genomic_DNA"/>
</dbReference>
<keyword evidence="3" id="KW-1185">Reference proteome</keyword>
<accession>A0A345BZ50</accession>
<reference evidence="2 3" key="1">
    <citation type="journal article" date="2018" name="J. Microbiol.">
        <title>Salicibibacter kimchii gen. nov., sp. nov., a moderately halophilic and alkalitolerant bacterium in the family Bacillaceae, isolated from kimchi.</title>
        <authorList>
            <person name="Jang J.Y."/>
            <person name="Oh Y.J."/>
            <person name="Lim S.K."/>
            <person name="Park H.K."/>
            <person name="Lee C."/>
            <person name="Kim J.Y."/>
            <person name="Lee M.A."/>
            <person name="Choi H.J."/>
        </authorList>
    </citation>
    <scope>NUCLEOTIDE SEQUENCE [LARGE SCALE GENOMIC DNA]</scope>
    <source>
        <strain evidence="2 3">NKC1-1</strain>
    </source>
</reference>
<evidence type="ECO:0000256" key="1">
    <source>
        <dbReference type="SAM" id="MobiDB-lite"/>
    </source>
</evidence>
<evidence type="ECO:0000313" key="3">
    <source>
        <dbReference type="Proteomes" id="UP000252100"/>
    </source>
</evidence>
<dbReference type="CDD" id="cd11614">
    <property type="entry name" value="SAF_CpaB_FlgA_like"/>
    <property type="match status" value="1"/>
</dbReference>
<dbReference type="Proteomes" id="UP000252100">
    <property type="component" value="Chromosome"/>
</dbReference>
<sequence>MLESKRRAIIFLVLAFIVALIAGLLFFQQVQSLQTDLGGATEVYVADASVPSREMITEDNVSTMELPNRFVTSSHITDPAELENMVSVVPLTEGDLLVQNILRSYSDVTDENHRLVALHQGDGVQFDQELEALDRVDLVVSHSLEGEDETEILMSDVPVAMVMHGGEENDMTGAAMEISTDDAAELIHMQNYADSIRVLKANLGESDVDLQEITEEDELEEPEDEETIEGDEPDDEEGEDEDEDD</sequence>
<feature type="region of interest" description="Disordered" evidence="1">
    <location>
        <begin position="205"/>
        <end position="245"/>
    </location>
</feature>
<gene>
    <name evidence="2" type="ORF">DT065_09530</name>
</gene>